<evidence type="ECO:0000256" key="8">
    <source>
        <dbReference type="SAM" id="MobiDB-lite"/>
    </source>
</evidence>
<feature type="transmembrane region" description="Helical" evidence="7">
    <location>
        <begin position="406"/>
        <end position="427"/>
    </location>
</feature>
<comment type="function">
    <text evidence="7">May be involved in iron transport and iron homeostasis.</text>
</comment>
<feature type="transmembrane region" description="Helical" evidence="7">
    <location>
        <begin position="433"/>
        <end position="454"/>
    </location>
</feature>
<feature type="transmembrane region" description="Helical" evidence="7">
    <location>
        <begin position="306"/>
        <end position="327"/>
    </location>
</feature>
<organism evidence="9 10">
    <name type="scientific">Galdieria yellowstonensis</name>
    <dbReference type="NCBI Taxonomy" id="3028027"/>
    <lineage>
        <taxon>Eukaryota</taxon>
        <taxon>Rhodophyta</taxon>
        <taxon>Bangiophyceae</taxon>
        <taxon>Galdieriales</taxon>
        <taxon>Galdieriaceae</taxon>
        <taxon>Galdieria</taxon>
    </lineage>
</organism>
<proteinExistence type="inferred from homology"/>
<feature type="transmembrane region" description="Helical" evidence="7">
    <location>
        <begin position="339"/>
        <end position="359"/>
    </location>
</feature>
<dbReference type="InterPro" id="IPR009716">
    <property type="entry name" value="Ferroportin-1"/>
</dbReference>
<evidence type="ECO:0000256" key="5">
    <source>
        <dbReference type="ARBA" id="ARBA00022989"/>
    </source>
</evidence>
<dbReference type="PANTHER" id="PTHR11660:SF57">
    <property type="entry name" value="SOLUTE CARRIER FAMILY 40 MEMBER"/>
    <property type="match status" value="1"/>
</dbReference>
<accession>A0AAV9IN32</accession>
<sequence>MSSARSLVLVGHTASRFGDQSWNFIVPLALVVVSHGSLWVASFYAICSRLVVLAIGSRLGVYMDTRARIQVVRMGALCCVCSVTLVTCLLSYFLKWDTSSCFLQGNLVDWLFRESSCSWKQKCLFVALSLVGSGEVVGAFLTRVSVERNWIIDIVEPDNLAYFNSLLRRIDLLSEITAPILVGWFASTNNNTSTLHAIVWVGLLNILSFLVEYGTLLAIHRSLVTSISVTSSQDKIEEQQQQEDNSNPETTTETASSDMLSGSFSVFLRHPLMLVVLAYSCLWFNATSPHGFLFTSYLAEEPHLSTSILGIFRASGALFGFLGTVVFPWWEKRWALKSTCLFSILWETITLVVSCLLIMLGSEGWWSLSVSLSMIVLSRVGLYAFELGEALYIQRYTEASQRGRMGAVEGLLTNAANLALLFAGLALRSAAQFRYLWISSAAFAALGCVLFIVCPHK</sequence>
<dbReference type="SUPFAM" id="SSF103473">
    <property type="entry name" value="MFS general substrate transporter"/>
    <property type="match status" value="1"/>
</dbReference>
<feature type="compositionally biased region" description="Polar residues" evidence="8">
    <location>
        <begin position="244"/>
        <end position="256"/>
    </location>
</feature>
<keyword evidence="6 7" id="KW-0472">Membrane</keyword>
<evidence type="ECO:0000256" key="3">
    <source>
        <dbReference type="ARBA" id="ARBA00022448"/>
    </source>
</evidence>
<dbReference type="Gene3D" id="1.20.1250.20">
    <property type="entry name" value="MFS general substrate transporter like domains"/>
    <property type="match status" value="1"/>
</dbReference>
<feature type="region of interest" description="Disordered" evidence="8">
    <location>
        <begin position="235"/>
        <end position="256"/>
    </location>
</feature>
<keyword evidence="10" id="KW-1185">Reference proteome</keyword>
<feature type="transmembrane region" description="Helical" evidence="7">
    <location>
        <begin position="365"/>
        <end position="385"/>
    </location>
</feature>
<dbReference type="GO" id="GO:0016020">
    <property type="term" value="C:membrane"/>
    <property type="evidence" value="ECO:0007669"/>
    <property type="project" value="UniProtKB-SubCell"/>
</dbReference>
<evidence type="ECO:0000313" key="9">
    <source>
        <dbReference type="EMBL" id="KAK4528707.1"/>
    </source>
</evidence>
<comment type="caution">
    <text evidence="9">The sequence shown here is derived from an EMBL/GenBank/DDBJ whole genome shotgun (WGS) entry which is preliminary data.</text>
</comment>
<name>A0AAV9IN32_9RHOD</name>
<dbReference type="PANTHER" id="PTHR11660">
    <property type="entry name" value="SOLUTE CARRIER FAMILY 40 MEMBER"/>
    <property type="match status" value="1"/>
</dbReference>
<dbReference type="Proteomes" id="UP001300502">
    <property type="component" value="Unassembled WGS sequence"/>
</dbReference>
<dbReference type="EMBL" id="JANCYU010000068">
    <property type="protein sequence ID" value="KAK4528707.1"/>
    <property type="molecule type" value="Genomic_DNA"/>
</dbReference>
<comment type="subcellular location">
    <subcellularLocation>
        <location evidence="1 7">Membrane</location>
        <topology evidence="1 7">Multi-pass membrane protein</topology>
    </subcellularLocation>
</comment>
<evidence type="ECO:0000256" key="1">
    <source>
        <dbReference type="ARBA" id="ARBA00004141"/>
    </source>
</evidence>
<comment type="caution">
    <text evidence="7">Lacks conserved residue(s) required for the propagation of feature annotation.</text>
</comment>
<feature type="transmembrane region" description="Helical" evidence="7">
    <location>
        <begin position="71"/>
        <end position="94"/>
    </location>
</feature>
<dbReference type="AlphaFoldDB" id="A0AAV9IN32"/>
<dbReference type="GO" id="GO:0005381">
    <property type="term" value="F:iron ion transmembrane transporter activity"/>
    <property type="evidence" value="ECO:0007669"/>
    <property type="project" value="UniProtKB-UniRule"/>
</dbReference>
<evidence type="ECO:0000256" key="4">
    <source>
        <dbReference type="ARBA" id="ARBA00022692"/>
    </source>
</evidence>
<feature type="transmembrane region" description="Helical" evidence="7">
    <location>
        <begin position="266"/>
        <end position="286"/>
    </location>
</feature>
<dbReference type="InterPro" id="IPR036259">
    <property type="entry name" value="MFS_trans_sf"/>
</dbReference>
<protein>
    <recommendedName>
        <fullName evidence="7">Solute carrier family 40 member</fullName>
    </recommendedName>
</protein>
<feature type="transmembrane region" description="Helical" evidence="7">
    <location>
        <begin position="198"/>
        <end position="219"/>
    </location>
</feature>
<reference evidence="9 10" key="1">
    <citation type="submission" date="2022-07" db="EMBL/GenBank/DDBJ databases">
        <title>Genome-wide signatures of adaptation to extreme environments.</title>
        <authorList>
            <person name="Cho C.H."/>
            <person name="Yoon H.S."/>
        </authorList>
    </citation>
    <scope>NUCLEOTIDE SEQUENCE [LARGE SCALE GENOMIC DNA]</scope>
    <source>
        <strain evidence="9 10">108.79 E11</strain>
    </source>
</reference>
<keyword evidence="4 7" id="KW-0812">Transmembrane</keyword>
<keyword evidence="3 7" id="KW-0813">Transport</keyword>
<keyword evidence="5 7" id="KW-1133">Transmembrane helix</keyword>
<comment type="similarity">
    <text evidence="2 7">Belongs to the ferroportin (FP) (TC 2.A.100) family. SLC40A subfamily.</text>
</comment>
<evidence type="ECO:0000256" key="2">
    <source>
        <dbReference type="ARBA" id="ARBA00006279"/>
    </source>
</evidence>
<dbReference type="Pfam" id="PF06963">
    <property type="entry name" value="FPN1"/>
    <property type="match status" value="1"/>
</dbReference>
<evidence type="ECO:0000313" key="10">
    <source>
        <dbReference type="Proteomes" id="UP001300502"/>
    </source>
</evidence>
<keyword evidence="7" id="KW-0406">Ion transport</keyword>
<evidence type="ECO:0000256" key="7">
    <source>
        <dbReference type="RuleBase" id="RU365065"/>
    </source>
</evidence>
<gene>
    <name evidence="9" type="ORF">GAYE_SCF63G6652</name>
</gene>
<evidence type="ECO:0000256" key="6">
    <source>
        <dbReference type="ARBA" id="ARBA00023136"/>
    </source>
</evidence>